<dbReference type="InterPro" id="IPR001539">
    <property type="entry name" value="Peptidase_U32"/>
</dbReference>
<dbReference type="PANTHER" id="PTHR30217:SF10">
    <property type="entry name" value="23S RRNA 5-HYDROXYCYTIDINE C2501 SYNTHASE"/>
    <property type="match status" value="1"/>
</dbReference>
<dbReference type="PROSITE" id="PS01276">
    <property type="entry name" value="PEPTIDASE_U32"/>
    <property type="match status" value="1"/>
</dbReference>
<dbReference type="InterPro" id="IPR020988">
    <property type="entry name" value="Pept_U32_collagenase"/>
</dbReference>
<evidence type="ECO:0000313" key="3">
    <source>
        <dbReference type="Proteomes" id="UP000007488"/>
    </source>
</evidence>
<dbReference type="Pfam" id="PF12392">
    <property type="entry name" value="DUF3656"/>
    <property type="match status" value="1"/>
</dbReference>
<organism evidence="2 3">
    <name type="scientific">Syntrophobotulus glycolicus (strain DSM 8271 / FlGlyR)</name>
    <dbReference type="NCBI Taxonomy" id="645991"/>
    <lineage>
        <taxon>Bacteria</taxon>
        <taxon>Bacillati</taxon>
        <taxon>Bacillota</taxon>
        <taxon>Clostridia</taxon>
        <taxon>Eubacteriales</taxon>
        <taxon>Desulfitobacteriaceae</taxon>
        <taxon>Syntrophobotulus</taxon>
    </lineage>
</organism>
<dbReference type="InterPro" id="IPR051454">
    <property type="entry name" value="RNA/ubiquinone_mod_enzymes"/>
</dbReference>
<dbReference type="RefSeq" id="WP_013623496.1">
    <property type="nucleotide sequence ID" value="NC_015172.1"/>
</dbReference>
<feature type="domain" description="Peptidase U32 collagenase" evidence="1">
    <location>
        <begin position="401"/>
        <end position="517"/>
    </location>
</feature>
<proteinExistence type="predicted"/>
<dbReference type="KEGG" id="sgy:Sgly_0256"/>
<name>F0SWT5_SYNGF</name>
<dbReference type="EMBL" id="CP002547">
    <property type="protein sequence ID" value="ADY54625.1"/>
    <property type="molecule type" value="Genomic_DNA"/>
</dbReference>
<evidence type="ECO:0000313" key="2">
    <source>
        <dbReference type="EMBL" id="ADY54625.1"/>
    </source>
</evidence>
<keyword evidence="3" id="KW-1185">Reference proteome</keyword>
<reference evidence="2 3" key="1">
    <citation type="journal article" date="2011" name="Stand. Genomic Sci.">
        <title>Complete genome sequence of Syntrophobotulus glycolicus type strain (FlGlyR).</title>
        <authorList>
            <person name="Han C."/>
            <person name="Mwirichia R."/>
            <person name="Chertkov O."/>
            <person name="Held B."/>
            <person name="Lapidus A."/>
            <person name="Nolan M."/>
            <person name="Lucas S."/>
            <person name="Hammon N."/>
            <person name="Deshpande S."/>
            <person name="Cheng J.F."/>
            <person name="Tapia R."/>
            <person name="Goodwin L."/>
            <person name="Pitluck S."/>
            <person name="Huntemann M."/>
            <person name="Liolios K."/>
            <person name="Ivanova N."/>
            <person name="Pagani I."/>
            <person name="Mavromatis K."/>
            <person name="Ovchinikova G."/>
            <person name="Pati A."/>
            <person name="Chen A."/>
            <person name="Palaniappan K."/>
            <person name="Land M."/>
            <person name="Hauser L."/>
            <person name="Brambilla E.M."/>
            <person name="Rohde M."/>
            <person name="Spring S."/>
            <person name="Sikorski J."/>
            <person name="Goker M."/>
            <person name="Woyke T."/>
            <person name="Bristow J."/>
            <person name="Eisen J.A."/>
            <person name="Markowitz V."/>
            <person name="Hugenholtz P."/>
            <person name="Kyrpides N.C."/>
            <person name="Klenk H.P."/>
            <person name="Detter J.C."/>
        </authorList>
    </citation>
    <scope>NUCLEOTIDE SEQUENCE [LARGE SCALE GENOMIC DNA]</scope>
    <source>
        <strain evidence="3">DSM 8271 / FlGlyR</strain>
    </source>
</reference>
<sequence length="857" mass="96281">MDEPFNQGKRTKRLELLAPAGNDEAFRAAVENGADAVYLGGKMFNARASADNFGLEELKKALTYAHDRDVKIYITVNTLIADQEFPQFVEYLFHLHRMGADAVIIQDFGAAFLISKVLPEMKMHASTQMTQNNSMGLPLLQELGFSRVVLAREAALKEISEITARTPMEVEVFGHGALCIAYSGQCLMSSYIGGRSGNRGRCAQPCRMAYQLVDREGRNRSMINKGGEHLLSPRDLCLIDHLAELKEAGVQSIKIEGRMKRPEYVATVVRIYRQAIDALEGEAKPFGEKEKRELLQVFNRDFTTGYLYNRPGKELMSFSRPNNRGTRLGRVVEARAGRLVLKLEAPLSPGDGIEIWTSKGREGISVRRIYDQTGKQEIASALAGETVQLDFTGSVHHGDRIFKTNDAELMGKARLSMREGKEARRNPLKFTISGSQGQRLMLKASDGERQVTIQSQMPAEEAMNKPLTSEYLQKQLGRLGGTPYYLEELTNDLSGNIIVPVKELNEMRRMAVEKLIRLKKPEVMVIPGNIFDERMRVFAEESKLQKIDLPQRRLLTVAVSTTEQVEAAVKAGADSILIGGEQWRSKRKMDLNELQKAAEICRRKGKKLVWRLPRILNEGQADALKRTMKEVALLKNRPAVMAANLAGLQMALETDPHWEVQTDYFLHVFNQKAYHYLVHKGVSSVTLSTELNSGQIMEIAKTGNVQMMVFGDMEMMVSEFCLAEALLSPADTENGPKTGKCSVPCSKGGLFLKDRMNYLFPLESDRECRMHIFNARRLNLLTELGKIAELKVKNIRLELVRADENQTKMCVEIFREAWQNLGTKTVEEKTVVRGMSELERLFGGGFTKGHFYRGVLG</sequence>
<dbReference type="Pfam" id="PF01136">
    <property type="entry name" value="Peptidase_U32"/>
    <property type="match status" value="2"/>
</dbReference>
<dbReference type="HOGENOM" id="CLU_011540_4_0_9"/>
<dbReference type="OrthoDB" id="9807498at2"/>
<protein>
    <submittedName>
        <fullName evidence="2">Peptidase U32</fullName>
    </submittedName>
</protein>
<dbReference type="PANTHER" id="PTHR30217">
    <property type="entry name" value="PEPTIDASE U32 FAMILY"/>
    <property type="match status" value="1"/>
</dbReference>
<accession>F0SWT5</accession>
<dbReference type="Proteomes" id="UP000007488">
    <property type="component" value="Chromosome"/>
</dbReference>
<dbReference type="eggNOG" id="COG0826">
    <property type="taxonomic scope" value="Bacteria"/>
</dbReference>
<dbReference type="AlphaFoldDB" id="F0SWT5"/>
<gene>
    <name evidence="2" type="ordered locus">Sgly_0256</name>
</gene>
<evidence type="ECO:0000259" key="1">
    <source>
        <dbReference type="Pfam" id="PF12392"/>
    </source>
</evidence>
<reference evidence="3" key="2">
    <citation type="submission" date="2011-02" db="EMBL/GenBank/DDBJ databases">
        <title>The complete genome of Syntrophobotulus glycolicus DSM 8271.</title>
        <authorList>
            <person name="Lucas S."/>
            <person name="Copeland A."/>
            <person name="Lapidus A."/>
            <person name="Bruce D."/>
            <person name="Goodwin L."/>
            <person name="Pitluck S."/>
            <person name="Kyrpides N."/>
            <person name="Mavromatis K."/>
            <person name="Pagani I."/>
            <person name="Ivanova N."/>
            <person name="Mikhailova N."/>
            <person name="Chertkov O."/>
            <person name="Held B."/>
            <person name="Detter J.C."/>
            <person name="Tapia R."/>
            <person name="Han C."/>
            <person name="Land M."/>
            <person name="Hauser L."/>
            <person name="Markowitz V."/>
            <person name="Cheng J.-F."/>
            <person name="Hugenholtz P."/>
            <person name="Woyke T."/>
            <person name="Wu D."/>
            <person name="Spring S."/>
            <person name="Schroeder M."/>
            <person name="Brambilla E."/>
            <person name="Klenk H.-P."/>
            <person name="Eisen J.A."/>
        </authorList>
    </citation>
    <scope>NUCLEOTIDE SEQUENCE [LARGE SCALE GENOMIC DNA]</scope>
    <source>
        <strain evidence="3">DSM 8271 / FlGlyR</strain>
    </source>
</reference>
<dbReference type="STRING" id="645991.Sgly_0256"/>